<dbReference type="Gene3D" id="3.40.630.30">
    <property type="match status" value="1"/>
</dbReference>
<evidence type="ECO:0000259" key="2">
    <source>
        <dbReference type="Pfam" id="PF13302"/>
    </source>
</evidence>
<dbReference type="InterPro" id="IPR051531">
    <property type="entry name" value="N-acetyltransferase"/>
</dbReference>
<dbReference type="Proteomes" id="UP000235786">
    <property type="component" value="Unassembled WGS sequence"/>
</dbReference>
<dbReference type="InterPro" id="IPR000182">
    <property type="entry name" value="GNAT_dom"/>
</dbReference>
<evidence type="ECO:0000313" key="4">
    <source>
        <dbReference type="Proteomes" id="UP000235786"/>
    </source>
</evidence>
<evidence type="ECO:0000313" key="3">
    <source>
        <dbReference type="EMBL" id="PMD38587.1"/>
    </source>
</evidence>
<dbReference type="Pfam" id="PF13302">
    <property type="entry name" value="Acetyltransf_3"/>
    <property type="match status" value="1"/>
</dbReference>
<accession>A0A2J6RJB5</accession>
<dbReference type="AlphaFoldDB" id="A0A2J6RJB5"/>
<dbReference type="PANTHER" id="PTHR43792">
    <property type="entry name" value="GNAT FAMILY, PUTATIVE (AFU_ORTHOLOGUE AFUA_3G00765)-RELATED-RELATED"/>
    <property type="match status" value="1"/>
</dbReference>
<protein>
    <recommendedName>
        <fullName evidence="2">N-acetyltransferase domain-containing protein</fullName>
    </recommendedName>
</protein>
<gene>
    <name evidence="3" type="ORF">L207DRAFT_513130</name>
</gene>
<dbReference type="GO" id="GO:0016747">
    <property type="term" value="F:acyltransferase activity, transferring groups other than amino-acyl groups"/>
    <property type="evidence" value="ECO:0007669"/>
    <property type="project" value="InterPro"/>
</dbReference>
<feature type="compositionally biased region" description="Pro residues" evidence="1">
    <location>
        <begin position="1"/>
        <end position="17"/>
    </location>
</feature>
<keyword evidence="4" id="KW-1185">Reference proteome</keyword>
<name>A0A2J6RJB5_HYAVF</name>
<feature type="domain" description="N-acetyltransferase" evidence="2">
    <location>
        <begin position="27"/>
        <end position="190"/>
    </location>
</feature>
<dbReference type="InterPro" id="IPR016181">
    <property type="entry name" value="Acyl_CoA_acyltransferase"/>
</dbReference>
<dbReference type="SUPFAM" id="SSF55729">
    <property type="entry name" value="Acyl-CoA N-acyltransferases (Nat)"/>
    <property type="match status" value="1"/>
</dbReference>
<proteinExistence type="predicted"/>
<reference evidence="3 4" key="1">
    <citation type="submission" date="2016-04" db="EMBL/GenBank/DDBJ databases">
        <title>A degradative enzymes factory behind the ericoid mycorrhizal symbiosis.</title>
        <authorList>
            <consortium name="DOE Joint Genome Institute"/>
            <person name="Martino E."/>
            <person name="Morin E."/>
            <person name="Grelet G."/>
            <person name="Kuo A."/>
            <person name="Kohler A."/>
            <person name="Daghino S."/>
            <person name="Barry K."/>
            <person name="Choi C."/>
            <person name="Cichocki N."/>
            <person name="Clum A."/>
            <person name="Copeland A."/>
            <person name="Hainaut M."/>
            <person name="Haridas S."/>
            <person name="Labutti K."/>
            <person name="Lindquist E."/>
            <person name="Lipzen A."/>
            <person name="Khouja H.-R."/>
            <person name="Murat C."/>
            <person name="Ohm R."/>
            <person name="Olson A."/>
            <person name="Spatafora J."/>
            <person name="Veneault-Fourrey C."/>
            <person name="Henrissat B."/>
            <person name="Grigoriev I."/>
            <person name="Martin F."/>
            <person name="Perotto S."/>
        </authorList>
    </citation>
    <scope>NUCLEOTIDE SEQUENCE [LARGE SCALE GENOMIC DNA]</scope>
    <source>
        <strain evidence="3 4">F</strain>
    </source>
</reference>
<evidence type="ECO:0000256" key="1">
    <source>
        <dbReference type="SAM" id="MobiDB-lite"/>
    </source>
</evidence>
<dbReference type="EMBL" id="KZ613947">
    <property type="protein sequence ID" value="PMD38587.1"/>
    <property type="molecule type" value="Genomic_DNA"/>
</dbReference>
<organism evidence="3 4">
    <name type="scientific">Hyaloscypha variabilis (strain UAMH 11265 / GT02V1 / F)</name>
    <name type="common">Meliniomyces variabilis</name>
    <dbReference type="NCBI Taxonomy" id="1149755"/>
    <lineage>
        <taxon>Eukaryota</taxon>
        <taxon>Fungi</taxon>
        <taxon>Dikarya</taxon>
        <taxon>Ascomycota</taxon>
        <taxon>Pezizomycotina</taxon>
        <taxon>Leotiomycetes</taxon>
        <taxon>Helotiales</taxon>
        <taxon>Hyaloscyphaceae</taxon>
        <taxon>Hyaloscypha</taxon>
        <taxon>Hyaloscypha variabilis</taxon>
    </lineage>
</organism>
<sequence>MTTSNPPPLPSTPPPWATPSHSISTPRLLLRTALPSDAPAFTRLFGEPLNNPFGGVVGNSRTEAEQLVNLTKQGGPTGSTARGENAWLVVILPLNSASDLPEGSEQLKAEDGLLIGSAGFNEFKIEKDDKGNDFLRTDVGCLIDWRFQRKGYALETLEATIEYGFSVLKAKKITAGTNVENLPWRKLMDIMGIPDGTIKKDARPDGEGDELTYRFGEAEWAVAKEKLKSSGRWYLN</sequence>
<dbReference type="OrthoDB" id="64477at2759"/>
<feature type="region of interest" description="Disordered" evidence="1">
    <location>
        <begin position="1"/>
        <end position="23"/>
    </location>
</feature>